<dbReference type="OrthoDB" id="2270193at2759"/>
<organism evidence="5 6">
    <name type="scientific">Peltaster fructicola</name>
    <dbReference type="NCBI Taxonomy" id="286661"/>
    <lineage>
        <taxon>Eukaryota</taxon>
        <taxon>Fungi</taxon>
        <taxon>Dikarya</taxon>
        <taxon>Ascomycota</taxon>
        <taxon>Pezizomycotina</taxon>
        <taxon>Dothideomycetes</taxon>
        <taxon>Dothideomycetes incertae sedis</taxon>
        <taxon>Peltaster</taxon>
    </lineage>
</organism>
<comment type="subcellular location">
    <subcellularLocation>
        <location evidence="2">Nucleus</location>
    </subcellularLocation>
</comment>
<proteinExistence type="predicted"/>
<keyword evidence="1 2" id="KW-0539">Nucleus</keyword>
<dbReference type="GO" id="GO:0061630">
    <property type="term" value="F:ubiquitin protein ligase activity"/>
    <property type="evidence" value="ECO:0007669"/>
    <property type="project" value="TreeGrafter"/>
</dbReference>
<dbReference type="Pfam" id="PF02182">
    <property type="entry name" value="SAD_SRA"/>
    <property type="match status" value="1"/>
</dbReference>
<dbReference type="Gene3D" id="2.30.280.10">
    <property type="entry name" value="SRA-YDG"/>
    <property type="match status" value="1"/>
</dbReference>
<dbReference type="EMBL" id="CP051143">
    <property type="protein sequence ID" value="QIX02531.1"/>
    <property type="molecule type" value="Genomic_DNA"/>
</dbReference>
<gene>
    <name evidence="5" type="ORF">AMS68_008048</name>
</gene>
<dbReference type="PANTHER" id="PTHR14140:SF27">
    <property type="entry name" value="OS04G0289800 PROTEIN"/>
    <property type="match status" value="1"/>
</dbReference>
<name>A0A6H0Y6Q5_9PEZI</name>
<dbReference type="InterPro" id="IPR003105">
    <property type="entry name" value="SRA_YDG"/>
</dbReference>
<evidence type="ECO:0000256" key="2">
    <source>
        <dbReference type="PROSITE-ProRule" id="PRU00358"/>
    </source>
</evidence>
<accession>A0A6H0Y6Q5</accession>
<dbReference type="SMART" id="SM00466">
    <property type="entry name" value="SRA"/>
    <property type="match status" value="1"/>
</dbReference>
<reference evidence="5 6" key="1">
    <citation type="journal article" date="2016" name="Sci. Rep.">
        <title>Peltaster fructicola genome reveals evolution from an invasive phytopathogen to an ectophytic parasite.</title>
        <authorList>
            <person name="Xu C."/>
            <person name="Chen H."/>
            <person name="Gleason M.L."/>
            <person name="Xu J.R."/>
            <person name="Liu H."/>
            <person name="Zhang R."/>
            <person name="Sun G."/>
        </authorList>
    </citation>
    <scope>NUCLEOTIDE SEQUENCE [LARGE SCALE GENOMIC DNA]</scope>
    <source>
        <strain evidence="5 6">LNHT1506</strain>
    </source>
</reference>
<dbReference type="InterPro" id="IPR036987">
    <property type="entry name" value="SRA-YDG_sf"/>
</dbReference>
<sequence>MASIDAINANIEYLAAFERQRDHIRAEAHQCLRPLCVQLLRHRRCDPERLARLDKFLDWLAEEATISPTLARETRLGDLLRLIYEPGQRWRFPEEQQRRAQELHQRWSASQWGQAEEDARRSQVVAAVATRDQAAPRVVYSFDDPEEEDTSRRSNRTTTTSAPAPVRIPDQSHPIFGREGIMWGLAFAGSSQTIQINPECLRKDFRVFGHNGLTIGRWWPRQLAALVHGAHGSSQGGIAGTQNTGAYSIVVSGTYDGLDRDEGNTLYYSGSNSHNNRDQNSPPPSTTRTLALKASIGSQQPVRVLRSASGESRYCPMVGLRYDGLYRVVSCNNKKNAYGGIYEQFKLERLEGQEPLSSITTPTDLQVRDFGRINLGYRSRNA</sequence>
<dbReference type="Proteomes" id="UP000503462">
    <property type="component" value="Chromosome 5"/>
</dbReference>
<evidence type="ECO:0000313" key="5">
    <source>
        <dbReference type="EMBL" id="QIX02531.1"/>
    </source>
</evidence>
<dbReference type="SUPFAM" id="SSF88697">
    <property type="entry name" value="PUA domain-like"/>
    <property type="match status" value="1"/>
</dbReference>
<evidence type="ECO:0000259" key="4">
    <source>
        <dbReference type="PROSITE" id="PS51015"/>
    </source>
</evidence>
<protein>
    <recommendedName>
        <fullName evidence="4">YDG domain-containing protein</fullName>
    </recommendedName>
</protein>
<dbReference type="InterPro" id="IPR045134">
    <property type="entry name" value="UHRF1/2-like"/>
</dbReference>
<dbReference type="GO" id="GO:0005634">
    <property type="term" value="C:nucleus"/>
    <property type="evidence" value="ECO:0007669"/>
    <property type="project" value="UniProtKB-SubCell"/>
</dbReference>
<feature type="compositionally biased region" description="Polar residues" evidence="3">
    <location>
        <begin position="266"/>
        <end position="280"/>
    </location>
</feature>
<feature type="region of interest" description="Disordered" evidence="3">
    <location>
        <begin position="137"/>
        <end position="173"/>
    </location>
</feature>
<dbReference type="GO" id="GO:0016567">
    <property type="term" value="P:protein ubiquitination"/>
    <property type="evidence" value="ECO:0007669"/>
    <property type="project" value="TreeGrafter"/>
</dbReference>
<dbReference type="PANTHER" id="PTHR14140">
    <property type="entry name" value="E3 UBIQUITIN-PROTEIN LIGASE UHRF-RELATED"/>
    <property type="match status" value="1"/>
</dbReference>
<dbReference type="InterPro" id="IPR015947">
    <property type="entry name" value="PUA-like_sf"/>
</dbReference>
<feature type="region of interest" description="Disordered" evidence="3">
    <location>
        <begin position="264"/>
        <end position="288"/>
    </location>
</feature>
<feature type="domain" description="YDG" evidence="4">
    <location>
        <begin position="208"/>
        <end position="349"/>
    </location>
</feature>
<dbReference type="GO" id="GO:0044027">
    <property type="term" value="P:negative regulation of gene expression via chromosomal CpG island methylation"/>
    <property type="evidence" value="ECO:0007669"/>
    <property type="project" value="TreeGrafter"/>
</dbReference>
<evidence type="ECO:0000256" key="3">
    <source>
        <dbReference type="SAM" id="MobiDB-lite"/>
    </source>
</evidence>
<keyword evidence="6" id="KW-1185">Reference proteome</keyword>
<evidence type="ECO:0000256" key="1">
    <source>
        <dbReference type="ARBA" id="ARBA00023242"/>
    </source>
</evidence>
<dbReference type="PROSITE" id="PS51015">
    <property type="entry name" value="YDG"/>
    <property type="match status" value="1"/>
</dbReference>
<dbReference type="AlphaFoldDB" id="A0A6H0Y6Q5"/>
<evidence type="ECO:0000313" key="6">
    <source>
        <dbReference type="Proteomes" id="UP000503462"/>
    </source>
</evidence>